<dbReference type="GO" id="GO:0016491">
    <property type="term" value="F:oxidoreductase activity"/>
    <property type="evidence" value="ECO:0007669"/>
    <property type="project" value="InterPro"/>
</dbReference>
<name>A0A2A6FS89_9MICO</name>
<sequence>MERIERIGHNGGVTTEHDREIFRRHSAEGILLLGGGAAILLQLADPRVARGVARHSDFATRPRDRLLGTLNYVYTVAFGDEEMVRHVVRRVNRRHAPVSGEAGATEASPAYSANDPDAQRWVASTLLAVALQVHERLLEPLPEFAADAIVRSYRPLGAQLQADIAGWPTSRAEFDAWWNTRLSQLHVTADARRVCRALFTPSESWPRGAALAAPVLRLITASLLPPQLRADFGFRWTPRAARVSDGWLRSIGRVWPLLPRSIRQAPLRMSLRSVQRDMS</sequence>
<dbReference type="EMBL" id="NAEP01000032">
    <property type="protein sequence ID" value="PDQ35550.1"/>
    <property type="molecule type" value="Genomic_DNA"/>
</dbReference>
<proteinExistence type="predicted"/>
<feature type="domain" description="ER-bound oxygenase mpaB/mpaB'/Rubber oxygenase catalytic" evidence="1">
    <location>
        <begin position="23"/>
        <end position="249"/>
    </location>
</feature>
<dbReference type="AlphaFoldDB" id="A0A2A6FS89"/>
<accession>A0A2A6FS89</accession>
<dbReference type="PANTHER" id="PTHR36151:SF3">
    <property type="entry name" value="ER-BOUND OXYGENASE MPAB_MPAB'_RUBBER OXYGENASE CATALYTIC DOMAIN-CONTAINING PROTEIN"/>
    <property type="match status" value="1"/>
</dbReference>
<dbReference type="Pfam" id="PF09995">
    <property type="entry name" value="MPAB_Lcp_cat"/>
    <property type="match status" value="1"/>
</dbReference>
<reference evidence="3" key="1">
    <citation type="submission" date="2017-03" db="EMBL/GenBank/DDBJ databases">
        <authorList>
            <person name="Lund M.B."/>
        </authorList>
    </citation>
    <scope>NUCLEOTIDE SEQUENCE [LARGE SCALE GENOMIC DNA]</scope>
</reference>
<evidence type="ECO:0000259" key="1">
    <source>
        <dbReference type="Pfam" id="PF09995"/>
    </source>
</evidence>
<comment type="caution">
    <text evidence="2">The sequence shown here is derived from an EMBL/GenBank/DDBJ whole genome shotgun (WGS) entry which is preliminary data.</text>
</comment>
<dbReference type="InterPro" id="IPR018713">
    <property type="entry name" value="MPAB/Lcp_cat_dom"/>
</dbReference>
<dbReference type="PANTHER" id="PTHR36151">
    <property type="entry name" value="BLR2777 PROTEIN"/>
    <property type="match status" value="1"/>
</dbReference>
<protein>
    <recommendedName>
        <fullName evidence="1">ER-bound oxygenase mpaB/mpaB'/Rubber oxygenase catalytic domain-containing protein</fullName>
    </recommendedName>
</protein>
<dbReference type="Proteomes" id="UP000219994">
    <property type="component" value="Unassembled WGS sequence"/>
</dbReference>
<evidence type="ECO:0000313" key="2">
    <source>
        <dbReference type="EMBL" id="PDQ35550.1"/>
    </source>
</evidence>
<evidence type="ECO:0000313" key="3">
    <source>
        <dbReference type="Proteomes" id="UP000219994"/>
    </source>
</evidence>
<organism evidence="2 3">
    <name type="scientific">Candidatus Lumbricidiphila eiseniae</name>
    <dbReference type="NCBI Taxonomy" id="1969409"/>
    <lineage>
        <taxon>Bacteria</taxon>
        <taxon>Bacillati</taxon>
        <taxon>Actinomycetota</taxon>
        <taxon>Actinomycetes</taxon>
        <taxon>Micrococcales</taxon>
        <taxon>Microbacteriaceae</taxon>
        <taxon>Candidatus Lumbricidiphila</taxon>
    </lineage>
</organism>
<gene>
    <name evidence="2" type="ORF">B5766_05700</name>
</gene>